<dbReference type="EMBL" id="LAZR01013288">
    <property type="protein sequence ID" value="KKM22652.1"/>
    <property type="molecule type" value="Genomic_DNA"/>
</dbReference>
<comment type="caution">
    <text evidence="1">The sequence shown here is derived from an EMBL/GenBank/DDBJ whole genome shotgun (WGS) entry which is preliminary data.</text>
</comment>
<feature type="non-terminal residue" evidence="1">
    <location>
        <position position="1"/>
    </location>
</feature>
<dbReference type="AlphaFoldDB" id="A0A0F9I546"/>
<gene>
    <name evidence="1" type="ORF">LCGC14_1623060</name>
</gene>
<organism evidence="1">
    <name type="scientific">marine sediment metagenome</name>
    <dbReference type="NCBI Taxonomy" id="412755"/>
    <lineage>
        <taxon>unclassified sequences</taxon>
        <taxon>metagenomes</taxon>
        <taxon>ecological metagenomes</taxon>
    </lineage>
</organism>
<protein>
    <submittedName>
        <fullName evidence="1">Uncharacterized protein</fullName>
    </submittedName>
</protein>
<name>A0A0F9I546_9ZZZZ</name>
<proteinExistence type="predicted"/>
<accession>A0A0F9I546</accession>
<sequence length="44" mass="5204">FEDIIFDFTCNHETYFKKEGNELLVATCNNHEWSEGVNLSRSKH</sequence>
<evidence type="ECO:0000313" key="1">
    <source>
        <dbReference type="EMBL" id="KKM22652.1"/>
    </source>
</evidence>
<reference evidence="1" key="1">
    <citation type="journal article" date="2015" name="Nature">
        <title>Complex archaea that bridge the gap between prokaryotes and eukaryotes.</title>
        <authorList>
            <person name="Spang A."/>
            <person name="Saw J.H."/>
            <person name="Jorgensen S.L."/>
            <person name="Zaremba-Niedzwiedzka K."/>
            <person name="Martijn J."/>
            <person name="Lind A.E."/>
            <person name="van Eijk R."/>
            <person name="Schleper C."/>
            <person name="Guy L."/>
            <person name="Ettema T.J."/>
        </authorList>
    </citation>
    <scope>NUCLEOTIDE SEQUENCE</scope>
</reference>